<evidence type="ECO:0000256" key="2">
    <source>
        <dbReference type="ARBA" id="ARBA00023043"/>
    </source>
</evidence>
<feature type="region of interest" description="Disordered" evidence="3">
    <location>
        <begin position="105"/>
        <end position="138"/>
    </location>
</feature>
<name>A0AAJ0EH79_9PEZI</name>
<dbReference type="GO" id="GO:0085020">
    <property type="term" value="P:protein K6-linked ubiquitination"/>
    <property type="evidence" value="ECO:0007669"/>
    <property type="project" value="TreeGrafter"/>
</dbReference>
<keyword evidence="5" id="KW-1185">Reference proteome</keyword>
<dbReference type="GeneID" id="85474861"/>
<dbReference type="GO" id="GO:0004842">
    <property type="term" value="F:ubiquitin-protein transferase activity"/>
    <property type="evidence" value="ECO:0007669"/>
    <property type="project" value="TreeGrafter"/>
</dbReference>
<dbReference type="PANTHER" id="PTHR24171">
    <property type="entry name" value="ANKYRIN REPEAT DOMAIN-CONTAINING PROTEIN 39-RELATED"/>
    <property type="match status" value="1"/>
</dbReference>
<organism evidence="4 5">
    <name type="scientific">Colletotrichum phormii</name>
    <dbReference type="NCBI Taxonomy" id="359342"/>
    <lineage>
        <taxon>Eukaryota</taxon>
        <taxon>Fungi</taxon>
        <taxon>Dikarya</taxon>
        <taxon>Ascomycota</taxon>
        <taxon>Pezizomycotina</taxon>
        <taxon>Sordariomycetes</taxon>
        <taxon>Hypocreomycetidae</taxon>
        <taxon>Glomerellales</taxon>
        <taxon>Glomerellaceae</taxon>
        <taxon>Colletotrichum</taxon>
        <taxon>Colletotrichum acutatum species complex</taxon>
    </lineage>
</organism>
<dbReference type="AlphaFoldDB" id="A0AAJ0EH79"/>
<evidence type="ECO:0000256" key="1">
    <source>
        <dbReference type="ARBA" id="ARBA00022737"/>
    </source>
</evidence>
<protein>
    <recommendedName>
        <fullName evidence="6">Ankyrin repeat protein</fullName>
    </recommendedName>
</protein>
<evidence type="ECO:0000313" key="5">
    <source>
        <dbReference type="Proteomes" id="UP001243989"/>
    </source>
</evidence>
<dbReference type="EMBL" id="JAHMHQ010000006">
    <property type="protein sequence ID" value="KAK1638724.1"/>
    <property type="molecule type" value="Genomic_DNA"/>
</dbReference>
<evidence type="ECO:0000313" key="4">
    <source>
        <dbReference type="EMBL" id="KAK1638724.1"/>
    </source>
</evidence>
<dbReference type="Gene3D" id="1.25.40.20">
    <property type="entry name" value="Ankyrin repeat-containing domain"/>
    <property type="match status" value="1"/>
</dbReference>
<dbReference type="InterPro" id="IPR036770">
    <property type="entry name" value="Ankyrin_rpt-contain_sf"/>
</dbReference>
<comment type="caution">
    <text evidence="4">The sequence shown here is derived from an EMBL/GenBank/DDBJ whole genome shotgun (WGS) entry which is preliminary data.</text>
</comment>
<proteinExistence type="predicted"/>
<dbReference type="RefSeq" id="XP_060447331.1">
    <property type="nucleotide sequence ID" value="XM_060589999.1"/>
</dbReference>
<sequence>MACEMGNEVMVRFLLGEGADPNICHQTRRAQKYSPYLSNNNVCTPLIAAIQVVATRSSRKIGMIDVLLSHGADPRLTDANGRNAFQAASNSGLAGSEIKRLLQQYSQTSSRKSSDASTSTIFTRSSTSSEHASYGSGRRSTLMRLWSKSESTHSGIGSVPEGE</sequence>
<evidence type="ECO:0008006" key="6">
    <source>
        <dbReference type="Google" id="ProtNLM"/>
    </source>
</evidence>
<reference evidence="4" key="1">
    <citation type="submission" date="2021-06" db="EMBL/GenBank/DDBJ databases">
        <title>Comparative genomics, transcriptomics and evolutionary studies reveal genomic signatures of adaptation to plant cell wall in hemibiotrophic fungi.</title>
        <authorList>
            <consortium name="DOE Joint Genome Institute"/>
            <person name="Baroncelli R."/>
            <person name="Diaz J.F."/>
            <person name="Benocci T."/>
            <person name="Peng M."/>
            <person name="Battaglia E."/>
            <person name="Haridas S."/>
            <person name="Andreopoulos W."/>
            <person name="Labutti K."/>
            <person name="Pangilinan J."/>
            <person name="Floch G.L."/>
            <person name="Makela M.R."/>
            <person name="Henrissat B."/>
            <person name="Grigoriev I.V."/>
            <person name="Crouch J.A."/>
            <person name="De Vries R.P."/>
            <person name="Sukno S.A."/>
            <person name="Thon M.R."/>
        </authorList>
    </citation>
    <scope>NUCLEOTIDE SEQUENCE</scope>
    <source>
        <strain evidence="4">CBS 102054</strain>
    </source>
</reference>
<keyword evidence="1" id="KW-0677">Repeat</keyword>
<dbReference type="InterPro" id="IPR002110">
    <property type="entry name" value="Ankyrin_rpt"/>
</dbReference>
<accession>A0AAJ0EH79</accession>
<evidence type="ECO:0000256" key="3">
    <source>
        <dbReference type="SAM" id="MobiDB-lite"/>
    </source>
</evidence>
<dbReference type="Proteomes" id="UP001243989">
    <property type="component" value="Unassembled WGS sequence"/>
</dbReference>
<dbReference type="SUPFAM" id="SSF48403">
    <property type="entry name" value="Ankyrin repeat"/>
    <property type="match status" value="1"/>
</dbReference>
<dbReference type="Pfam" id="PF00023">
    <property type="entry name" value="Ank"/>
    <property type="match status" value="1"/>
</dbReference>
<keyword evidence="2" id="KW-0040">ANK repeat</keyword>
<feature type="compositionally biased region" description="Low complexity" evidence="3">
    <location>
        <begin position="106"/>
        <end position="129"/>
    </location>
</feature>
<dbReference type="PANTHER" id="PTHR24171:SF8">
    <property type="entry name" value="BRCA1-ASSOCIATED RING DOMAIN PROTEIN 1"/>
    <property type="match status" value="1"/>
</dbReference>
<gene>
    <name evidence="4" type="ORF">BDP81DRAFT_422538</name>
</gene>